<proteinExistence type="predicted"/>
<dbReference type="EMBL" id="BDGG01000014">
    <property type="protein sequence ID" value="GAV06789.1"/>
    <property type="molecule type" value="Genomic_DNA"/>
</dbReference>
<organism evidence="2 3">
    <name type="scientific">Ramazzottius varieornatus</name>
    <name type="common">Water bear</name>
    <name type="synonym">Tardigrade</name>
    <dbReference type="NCBI Taxonomy" id="947166"/>
    <lineage>
        <taxon>Eukaryota</taxon>
        <taxon>Metazoa</taxon>
        <taxon>Ecdysozoa</taxon>
        <taxon>Tardigrada</taxon>
        <taxon>Eutardigrada</taxon>
        <taxon>Parachela</taxon>
        <taxon>Hypsibioidea</taxon>
        <taxon>Ramazzottiidae</taxon>
        <taxon>Ramazzottius</taxon>
    </lineage>
</organism>
<evidence type="ECO:0000256" key="1">
    <source>
        <dbReference type="SAM" id="MobiDB-lite"/>
    </source>
</evidence>
<dbReference type="AlphaFoldDB" id="A0A1D1W6U2"/>
<reference evidence="2 3" key="1">
    <citation type="journal article" date="2016" name="Nat. Commun.">
        <title>Extremotolerant tardigrade genome and improved radiotolerance of human cultured cells by tardigrade-unique protein.</title>
        <authorList>
            <person name="Hashimoto T."/>
            <person name="Horikawa D.D."/>
            <person name="Saito Y."/>
            <person name="Kuwahara H."/>
            <person name="Kozuka-Hata H."/>
            <person name="Shin-I T."/>
            <person name="Minakuchi Y."/>
            <person name="Ohishi K."/>
            <person name="Motoyama A."/>
            <person name="Aizu T."/>
            <person name="Enomoto A."/>
            <person name="Kondo K."/>
            <person name="Tanaka S."/>
            <person name="Hara Y."/>
            <person name="Koshikawa S."/>
            <person name="Sagara H."/>
            <person name="Miura T."/>
            <person name="Yokobori S."/>
            <person name="Miyagawa K."/>
            <person name="Suzuki Y."/>
            <person name="Kubo T."/>
            <person name="Oyama M."/>
            <person name="Kohara Y."/>
            <person name="Fujiyama A."/>
            <person name="Arakawa K."/>
            <person name="Katayama T."/>
            <person name="Toyoda A."/>
            <person name="Kunieda T."/>
        </authorList>
    </citation>
    <scope>NUCLEOTIDE SEQUENCE [LARGE SCALE GENOMIC DNA]</scope>
    <source>
        <strain evidence="2 3">YOKOZUNA-1</strain>
    </source>
</reference>
<comment type="caution">
    <text evidence="2">The sequence shown here is derived from an EMBL/GenBank/DDBJ whole genome shotgun (WGS) entry which is preliminary data.</text>
</comment>
<name>A0A1D1W6U2_RAMVA</name>
<evidence type="ECO:0000313" key="2">
    <source>
        <dbReference type="EMBL" id="GAV06789.1"/>
    </source>
</evidence>
<keyword evidence="3" id="KW-1185">Reference proteome</keyword>
<feature type="region of interest" description="Disordered" evidence="1">
    <location>
        <begin position="1"/>
        <end position="22"/>
    </location>
</feature>
<gene>
    <name evidence="2" type="primary">RvY_16719-1</name>
    <name evidence="2" type="synonym">RvY_16719.1</name>
    <name evidence="2" type="ORF">RvY_16719</name>
</gene>
<sequence>MADRSRRIRDNSSSTRVLSQGGTSERITIKLRMNSAAAYFRENLVRTIASENGRGSLCAADVNMI</sequence>
<dbReference type="Proteomes" id="UP000186922">
    <property type="component" value="Unassembled WGS sequence"/>
</dbReference>
<feature type="compositionally biased region" description="Basic and acidic residues" evidence="1">
    <location>
        <begin position="1"/>
        <end position="10"/>
    </location>
</feature>
<protein>
    <submittedName>
        <fullName evidence="2">Uncharacterized protein</fullName>
    </submittedName>
</protein>
<evidence type="ECO:0000313" key="3">
    <source>
        <dbReference type="Proteomes" id="UP000186922"/>
    </source>
</evidence>
<accession>A0A1D1W6U2</accession>